<evidence type="ECO:0008006" key="3">
    <source>
        <dbReference type="Google" id="ProtNLM"/>
    </source>
</evidence>
<proteinExistence type="predicted"/>
<organism evidence="1 2">
    <name type="scientific">Lutibacter profundi</name>
    <dbReference type="NCBI Taxonomy" id="1622118"/>
    <lineage>
        <taxon>Bacteria</taxon>
        <taxon>Pseudomonadati</taxon>
        <taxon>Bacteroidota</taxon>
        <taxon>Flavobacteriia</taxon>
        <taxon>Flavobacteriales</taxon>
        <taxon>Flavobacteriaceae</taxon>
        <taxon>Lutibacter</taxon>
    </lineage>
</organism>
<dbReference type="STRING" id="1622118.Lupro_04105"/>
<gene>
    <name evidence="1" type="ORF">Lupro_04105</name>
</gene>
<dbReference type="EMBL" id="CP013355">
    <property type="protein sequence ID" value="AMC10484.1"/>
    <property type="molecule type" value="Genomic_DNA"/>
</dbReference>
<dbReference type="GO" id="GO:0016485">
    <property type="term" value="P:protein processing"/>
    <property type="evidence" value="ECO:0007669"/>
    <property type="project" value="TreeGrafter"/>
</dbReference>
<accession>A0A0X8G5L3</accession>
<dbReference type="GO" id="GO:0004175">
    <property type="term" value="F:endopeptidase activity"/>
    <property type="evidence" value="ECO:0007669"/>
    <property type="project" value="TreeGrafter"/>
</dbReference>
<dbReference type="AlphaFoldDB" id="A0A0X8G5L3"/>
<dbReference type="GO" id="GO:0008047">
    <property type="term" value="F:enzyme activator activity"/>
    <property type="evidence" value="ECO:0007669"/>
    <property type="project" value="InterPro"/>
</dbReference>
<sequence length="157" mass="17898">MEILLTKKLDNILIIGIGNNTRQDDGLGWSFLDALEKEGFNSHNLLYKYQLMVEDAEIISNYETVIFVDAYKKSLKNGFLFEKLNPALKFEFSTHSVPPSQLLCLCKDIYEKTPNAFVLKIEGFKWEYQINLSAKAKQNLENALTKIKALNSKGGEN</sequence>
<dbReference type="OrthoDB" id="9808862at2"/>
<evidence type="ECO:0000313" key="1">
    <source>
        <dbReference type="EMBL" id="AMC10484.1"/>
    </source>
</evidence>
<dbReference type="PANTHER" id="PTHR30302:SF5">
    <property type="entry name" value="SLR1876 PROTEIN"/>
    <property type="match status" value="1"/>
</dbReference>
<reference evidence="2" key="1">
    <citation type="submission" date="2015-12" db="EMBL/GenBank/DDBJ databases">
        <title>Complete genome sequence of Lutibacter profundus strain LP1.</title>
        <authorList>
            <person name="Wissuwa J."/>
            <person name="Le Moine Bauer S."/>
            <person name="Stokke R."/>
            <person name="Dahle H."/>
            <person name="Steen I.H."/>
        </authorList>
    </citation>
    <scope>NUCLEOTIDE SEQUENCE [LARGE SCALE GENOMIC DNA]</scope>
    <source>
        <strain evidence="2">LP1</strain>
    </source>
</reference>
<name>A0A0X8G5L3_9FLAO</name>
<dbReference type="SUPFAM" id="SSF53163">
    <property type="entry name" value="HybD-like"/>
    <property type="match status" value="1"/>
</dbReference>
<dbReference type="Gene3D" id="3.40.50.1450">
    <property type="entry name" value="HybD-like"/>
    <property type="match status" value="1"/>
</dbReference>
<dbReference type="PANTHER" id="PTHR30302">
    <property type="entry name" value="HYDROGENASE 1 MATURATION PROTEASE"/>
    <property type="match status" value="1"/>
</dbReference>
<evidence type="ECO:0000313" key="2">
    <source>
        <dbReference type="Proteomes" id="UP000059672"/>
    </source>
</evidence>
<dbReference type="RefSeq" id="WP_068206554.1">
    <property type="nucleotide sequence ID" value="NZ_CP013355.1"/>
</dbReference>
<dbReference type="Proteomes" id="UP000059672">
    <property type="component" value="Chromosome"/>
</dbReference>
<protein>
    <recommendedName>
        <fullName evidence="3">Ni/Fe hydrogenase</fullName>
    </recommendedName>
</protein>
<dbReference type="NCBIfam" id="TIGR00072">
    <property type="entry name" value="hydrog_prot"/>
    <property type="match status" value="1"/>
</dbReference>
<reference evidence="1 2" key="2">
    <citation type="journal article" date="2016" name="Int. J. Syst. Evol. Microbiol.">
        <title>Lutibacter profundi sp. nov., isolated from a deep-sea hydrothermal system on the Arctic Mid-Ocean Ridge and emended description of the genus Lutibacter.</title>
        <authorList>
            <person name="Le Moine Bauer S."/>
            <person name="Roalkvam I."/>
            <person name="Steen I.H."/>
            <person name="Dahle H."/>
        </authorList>
    </citation>
    <scope>NUCLEOTIDE SEQUENCE [LARGE SCALE GENOMIC DNA]</scope>
    <source>
        <strain evidence="1 2">LP1</strain>
    </source>
</reference>
<dbReference type="InterPro" id="IPR023430">
    <property type="entry name" value="Pept_HybD-like_dom_sf"/>
</dbReference>
<dbReference type="KEGG" id="lut:Lupro_04105"/>
<dbReference type="InterPro" id="IPR000671">
    <property type="entry name" value="Peptidase_A31"/>
</dbReference>
<keyword evidence="2" id="KW-1185">Reference proteome</keyword>